<dbReference type="EMBL" id="JADFTZ010000001">
    <property type="protein sequence ID" value="MBE9575192.1"/>
    <property type="molecule type" value="Genomic_DNA"/>
</dbReference>
<keyword evidence="4" id="KW-1185">Reference proteome</keyword>
<name>A0ABR9WMR1_9FLAO</name>
<comment type="caution">
    <text evidence="3">The sequence shown here is derived from an EMBL/GenBank/DDBJ whole genome shotgun (WGS) entry which is preliminary data.</text>
</comment>
<dbReference type="Gene3D" id="2.60.40.1220">
    <property type="match status" value="1"/>
</dbReference>
<feature type="domain" description="PKD-like" evidence="2">
    <location>
        <begin position="1396"/>
        <end position="1479"/>
    </location>
</feature>
<reference evidence="3 4" key="1">
    <citation type="submission" date="2020-10" db="EMBL/GenBank/DDBJ databases">
        <title>The genome sequence of Flavobacterium aquaticum 1Y8A.</title>
        <authorList>
            <person name="Liu Y."/>
        </authorList>
    </citation>
    <scope>NUCLEOTIDE SEQUENCE [LARGE SCALE GENOMIC DNA]</scope>
    <source>
        <strain evidence="3 4">1Y8A</strain>
    </source>
</reference>
<dbReference type="Proteomes" id="UP000656274">
    <property type="component" value="Unassembled WGS sequence"/>
</dbReference>
<keyword evidence="1" id="KW-0732">Signal</keyword>
<feature type="domain" description="PKD-like" evidence="2">
    <location>
        <begin position="1305"/>
        <end position="1385"/>
    </location>
</feature>
<dbReference type="InterPro" id="IPR013783">
    <property type="entry name" value="Ig-like_fold"/>
</dbReference>
<organism evidence="3 4">
    <name type="scientific">Flavobacterium proteolyticum</name>
    <dbReference type="NCBI Taxonomy" id="2911683"/>
    <lineage>
        <taxon>Bacteria</taxon>
        <taxon>Pseudomonadati</taxon>
        <taxon>Bacteroidota</taxon>
        <taxon>Flavobacteriia</taxon>
        <taxon>Flavobacteriales</taxon>
        <taxon>Flavobacteriaceae</taxon>
        <taxon>Flavobacterium</taxon>
    </lineage>
</organism>
<feature type="domain" description="PKD-like" evidence="2">
    <location>
        <begin position="1212"/>
        <end position="1294"/>
    </location>
</feature>
<dbReference type="InterPro" id="IPR026341">
    <property type="entry name" value="T9SS_type_B"/>
</dbReference>
<dbReference type="InterPro" id="IPR014755">
    <property type="entry name" value="Cu-Rt/internalin_Ig-like"/>
</dbReference>
<dbReference type="Pfam" id="PF13585">
    <property type="entry name" value="CHU_C"/>
    <property type="match status" value="1"/>
</dbReference>
<protein>
    <submittedName>
        <fullName evidence="3">T9SS type B sorting domain-containing protein</fullName>
    </submittedName>
</protein>
<dbReference type="NCBIfam" id="TIGR04131">
    <property type="entry name" value="Bac_Flav_CTERM"/>
    <property type="match status" value="1"/>
</dbReference>
<evidence type="ECO:0000313" key="3">
    <source>
        <dbReference type="EMBL" id="MBE9575192.1"/>
    </source>
</evidence>
<proteinExistence type="predicted"/>
<dbReference type="Pfam" id="PF19406">
    <property type="entry name" value="PKD_5"/>
    <property type="match status" value="3"/>
</dbReference>
<accession>A0ABR9WMR1</accession>
<evidence type="ECO:0000313" key="4">
    <source>
        <dbReference type="Proteomes" id="UP000656274"/>
    </source>
</evidence>
<evidence type="ECO:0000256" key="1">
    <source>
        <dbReference type="ARBA" id="ARBA00022729"/>
    </source>
</evidence>
<dbReference type="Gene3D" id="2.60.40.10">
    <property type="entry name" value="Immunoglobulins"/>
    <property type="match status" value="5"/>
</dbReference>
<sequence>MNFFKILTLLIGLFLISNKSFSQCFEIESILVDACDNGADEAYNEMFRMRIGGTALNTSTLSINWPAQTWLGLVQNATTASKVTQLNAAITAAGGCGQILEPTGGVLPANSTVIVVTSPNLDTTLNSFGALTSNIYMIFQNTPASANAGHFGNYNATPATRTLTVTFGAGCSDSVTYQRANLVNIFGAVGGSVADLNGSTVNFTPSGTASYVNNGCIAPVQPFTVDAGNTPVTACAGQTINLTGTAQGQTSVLWTAGSGIFSTPNNLSTSYTVPLTATSGSSITLTLTATNSCAASISDTVIINVGGPSLTLTSGTASQNICLNTPMSPITYTFGGSATGATVTGLPSGVSFVVSGNTVTISGTPSTTTGSPFSYTVTTSGGSCGNATLNGTLSVNTAGSLNLFCDGPNSTPTSLAFDFSNVGQSSFTYSYTIDGGTPITGTHISPSNFTVSGLTPGQVVVFTITANGVGCVPPETVSCTTSCPSPTLTLTSATGTNTQSTCINSAITPISYTFGNGATGVTVTGLPTGVNFTTSGNNVTISGTPSTTTGSPFSYTITTTGGTCGNVTLNGTITVNSNPTLVLSSAVATTSQSVCINTPINTITYTFGGSATGASVTGLPTGVTATTSGNTVNISGTPSTTTGLPFSYTIVTTGGSCGTISLNGTITVNPNTTLVLNSASSTTSQSVCMNTSITPISYTFGNGATGVTVTGLPTGVNFTTSGNTITISGTPTTTTGSPFSYTITTTGGTCGNVTLNGTITVNSNPTLVLNSAVATTNQSVCINAPINTITYTFGGSATGVSVTGLPTGVTATTSGNTVNISGTPSTTTGSPFSYAIVTTGGSCGTTTLNGIITVNPNTTLILNSAPSTTNQTVCMNTSITPISYTFGNSATGVTVTGLPTGVNFTTSGNNVTISGTPSTTTGSPFSYTITTTGGTCGNVTLNGTITVNSNPTLVLSSAVATTSQSVCINTPINTISYTFGGSATGTSVTGLPTGVTATTSGNTVTITGTPTTTTGSPFSYSIVTTGGSCGTTTLNGTITVNPNVSLILNSAANTTNQTICGSTNITPISYTFGNGATGTTVTGLPAGVTASTSGTTVTISGNPTGVIGTPYNYTITTIGGCGSQSLTGTITLTNGTIPTFTQVLPMCAGATSSPLPTTSNNGITGTWSPAFNNNATTTYTFTPTSGQCALNTQMTIQIYPAPTVTATNLNPTFCSGGTTNIQLSSTVPGAIFSWTVTGVNVLGAAGGNGNSINQLLTVSPGTTTTVEVIYTIVAEANGCVGTPTQIRVQVNPIPDVIVSNNPGPICSGETTNISFTGSVPGTVFSWVITNITNLAGASNGTGTSIQQTLTTTGLSQGSVTYQITPTFNGCVGTPQSVTVLVNPRPELFTNPTHPPICSGENTSISVSTFNNNTTFTWTVNAVGVNGALSGTFTGLSTLIIQSLTTSDNTQGYVDYTIVPSSSGCTGTPITVRVYVNPLPAPILTDGAICVDEFGVPFQSYTLDSGLDNATYDFVWYFNGVAIPNSNNATYTANAVGTYGVIATNSVTNCVSSDVTTMVTANVTSVTPAASMAVTQSAYFSGNATLTVNVTGGSGTLMYSLDEGTLQSSNVFTNVSSGPHTITVIDTQGCTYLTYTLLVIDYPQYFTPNGDGINDTWYIAGLQNTDIINIFDRYGKLIKQLKGEEFWDGTYNQELLPSTDYWFTVDYLENGAKKQFKAHFAMKR</sequence>
<evidence type="ECO:0000259" key="2">
    <source>
        <dbReference type="Pfam" id="PF19406"/>
    </source>
</evidence>
<gene>
    <name evidence="3" type="ORF">IM755_00575</name>
</gene>
<dbReference type="RefSeq" id="WP_194093143.1">
    <property type="nucleotide sequence ID" value="NZ_JADFTZ010000001.1"/>
</dbReference>
<dbReference type="InterPro" id="IPR045828">
    <property type="entry name" value="PKD_Bacteroidetes"/>
</dbReference>